<dbReference type="Proteomes" id="UP000297839">
    <property type="component" value="Unassembled WGS sequence"/>
</dbReference>
<dbReference type="RefSeq" id="WP_135251409.1">
    <property type="nucleotide sequence ID" value="NZ_SMLK01000008.1"/>
</dbReference>
<gene>
    <name evidence="1" type="ORF">EZ216_19220</name>
</gene>
<evidence type="ECO:0000313" key="1">
    <source>
        <dbReference type="EMBL" id="TFY97210.1"/>
    </source>
</evidence>
<dbReference type="EMBL" id="SMLK01000008">
    <property type="protein sequence ID" value="TFY97210.1"/>
    <property type="molecule type" value="Genomic_DNA"/>
</dbReference>
<reference evidence="1 2" key="1">
    <citation type="submission" date="2019-03" db="EMBL/GenBank/DDBJ databases">
        <title>Ramlibacter sp. 18x22-1, whole genome shotgun sequence.</title>
        <authorList>
            <person name="Zhang X."/>
            <person name="Feng G."/>
            <person name="Zhu H."/>
        </authorList>
    </citation>
    <scope>NUCLEOTIDE SEQUENCE [LARGE SCALE GENOMIC DNA]</scope>
    <source>
        <strain evidence="1 2">18x22-1</strain>
    </source>
</reference>
<name>A0A4Z0BEF7_9BURK</name>
<dbReference type="AlphaFoldDB" id="A0A4Z0BEF7"/>
<accession>A0A4Z0BEF7</accession>
<proteinExistence type="predicted"/>
<keyword evidence="2" id="KW-1185">Reference proteome</keyword>
<sequence>MLTVRKLFQREPVPATEHDSTQLGPQDPTIAELQEEYRAILLEVFRKAGIDASCVEVDARHMGTVKGRPLFQCMLRLVRWERQSGLRLLVGLLHLERAARRQVAGSWVAEASHFGGLWLHPTTAVLDGGAVKELGLLLAGLEQGAPGAALAESMWSLPPELREER</sequence>
<protein>
    <submittedName>
        <fullName evidence="1">Uncharacterized protein</fullName>
    </submittedName>
</protein>
<comment type="caution">
    <text evidence="1">The sequence shown here is derived from an EMBL/GenBank/DDBJ whole genome shotgun (WGS) entry which is preliminary data.</text>
</comment>
<dbReference type="OrthoDB" id="8904480at2"/>
<evidence type="ECO:0000313" key="2">
    <source>
        <dbReference type="Proteomes" id="UP000297839"/>
    </source>
</evidence>
<organism evidence="1 2">
    <name type="scientific">Ramlibacter humi</name>
    <dbReference type="NCBI Taxonomy" id="2530451"/>
    <lineage>
        <taxon>Bacteria</taxon>
        <taxon>Pseudomonadati</taxon>
        <taxon>Pseudomonadota</taxon>
        <taxon>Betaproteobacteria</taxon>
        <taxon>Burkholderiales</taxon>
        <taxon>Comamonadaceae</taxon>
        <taxon>Ramlibacter</taxon>
    </lineage>
</organism>